<keyword evidence="3" id="KW-1185">Reference proteome</keyword>
<keyword evidence="1" id="KW-0853">WD repeat</keyword>
<evidence type="ECO:0000313" key="2">
    <source>
        <dbReference type="EMBL" id="MFF3573846.1"/>
    </source>
</evidence>
<dbReference type="InterPro" id="IPR001680">
    <property type="entry name" value="WD40_rpt"/>
</dbReference>
<dbReference type="PROSITE" id="PS50294">
    <property type="entry name" value="WD_REPEATS_REGION"/>
    <property type="match status" value="2"/>
</dbReference>
<dbReference type="PANTHER" id="PTHR19879">
    <property type="entry name" value="TRANSCRIPTION INITIATION FACTOR TFIID"/>
    <property type="match status" value="1"/>
</dbReference>
<proteinExistence type="predicted"/>
<dbReference type="PROSITE" id="PS50082">
    <property type="entry name" value="WD_REPEATS_2"/>
    <property type="match status" value="2"/>
</dbReference>
<dbReference type="RefSeq" id="WP_387406661.1">
    <property type="nucleotide sequence ID" value="NZ_JBIAQY010000022.1"/>
</dbReference>
<dbReference type="InterPro" id="IPR015943">
    <property type="entry name" value="WD40/YVTN_repeat-like_dom_sf"/>
</dbReference>
<feature type="repeat" description="WD" evidence="1">
    <location>
        <begin position="11"/>
        <end position="52"/>
    </location>
</feature>
<name>A0ABW6SFB8_9NOCA</name>
<reference evidence="2 3" key="1">
    <citation type="submission" date="2024-10" db="EMBL/GenBank/DDBJ databases">
        <title>The Natural Products Discovery Center: Release of the First 8490 Sequenced Strains for Exploring Actinobacteria Biosynthetic Diversity.</title>
        <authorList>
            <person name="Kalkreuter E."/>
            <person name="Kautsar S.A."/>
            <person name="Yang D."/>
            <person name="Bader C.D."/>
            <person name="Teijaro C.N."/>
            <person name="Fluegel L."/>
            <person name="Davis C.M."/>
            <person name="Simpson J.R."/>
            <person name="Lauterbach L."/>
            <person name="Steele A.D."/>
            <person name="Gui C."/>
            <person name="Meng S."/>
            <person name="Li G."/>
            <person name="Viehrig K."/>
            <person name="Ye F."/>
            <person name="Su P."/>
            <person name="Kiefer A.F."/>
            <person name="Nichols A."/>
            <person name="Cepeda A.J."/>
            <person name="Yan W."/>
            <person name="Fan B."/>
            <person name="Jiang Y."/>
            <person name="Adhikari A."/>
            <person name="Zheng C.-J."/>
            <person name="Schuster L."/>
            <person name="Cowan T.M."/>
            <person name="Smanski M.J."/>
            <person name="Chevrette M.G."/>
            <person name="De Carvalho L.P.S."/>
            <person name="Shen B."/>
        </authorList>
    </citation>
    <scope>NUCLEOTIDE SEQUENCE [LARGE SCALE GENOMIC DNA]</scope>
    <source>
        <strain evidence="2 3">NPDC002593</strain>
    </source>
</reference>
<gene>
    <name evidence="2" type="ORF">ACFYXQ_39455</name>
</gene>
<evidence type="ECO:0000313" key="3">
    <source>
        <dbReference type="Proteomes" id="UP001601992"/>
    </source>
</evidence>
<accession>A0ABW6SFB8</accession>
<comment type="caution">
    <text evidence="2">The sequence shown here is derived from an EMBL/GenBank/DDBJ whole genome shotgun (WGS) entry which is preliminary data.</text>
</comment>
<dbReference type="Gene3D" id="2.130.10.10">
    <property type="entry name" value="YVTN repeat-like/Quinoprotein amine dehydrogenase"/>
    <property type="match status" value="1"/>
</dbReference>
<protein>
    <submittedName>
        <fullName evidence="2">WD40 repeat domain-containing protein</fullName>
    </submittedName>
</protein>
<evidence type="ECO:0000256" key="1">
    <source>
        <dbReference type="PROSITE-ProRule" id="PRU00221"/>
    </source>
</evidence>
<dbReference type="EMBL" id="JBIAQY010000022">
    <property type="protein sequence ID" value="MFF3573846.1"/>
    <property type="molecule type" value="Genomic_DNA"/>
</dbReference>
<sequence>MRTRQPDGDPLSASLGVLNSIAFSPDGTLLAAGGNFGSIALWNARTRQPDGAPLTGHTDKVTSVAFSPDGTLLATGSWDNTIRLWKADKH</sequence>
<dbReference type="PANTHER" id="PTHR19879:SF9">
    <property type="entry name" value="TRANSCRIPTION INITIATION FACTOR TFIID SUBUNIT 5"/>
    <property type="match status" value="1"/>
</dbReference>
<dbReference type="SUPFAM" id="SSF50998">
    <property type="entry name" value="Quinoprotein alcohol dehydrogenase-like"/>
    <property type="match status" value="1"/>
</dbReference>
<feature type="repeat" description="WD" evidence="1">
    <location>
        <begin position="54"/>
        <end position="90"/>
    </location>
</feature>
<dbReference type="Pfam" id="PF00400">
    <property type="entry name" value="WD40"/>
    <property type="match status" value="2"/>
</dbReference>
<dbReference type="SMART" id="SM00320">
    <property type="entry name" value="WD40"/>
    <property type="match status" value="2"/>
</dbReference>
<dbReference type="Proteomes" id="UP001601992">
    <property type="component" value="Unassembled WGS sequence"/>
</dbReference>
<dbReference type="InterPro" id="IPR011047">
    <property type="entry name" value="Quinoprotein_ADH-like_sf"/>
</dbReference>
<organism evidence="2 3">
    <name type="scientific">Nocardia jiangxiensis</name>
    <dbReference type="NCBI Taxonomy" id="282685"/>
    <lineage>
        <taxon>Bacteria</taxon>
        <taxon>Bacillati</taxon>
        <taxon>Actinomycetota</taxon>
        <taxon>Actinomycetes</taxon>
        <taxon>Mycobacteriales</taxon>
        <taxon>Nocardiaceae</taxon>
        <taxon>Nocardia</taxon>
    </lineage>
</organism>